<evidence type="ECO:0000256" key="3">
    <source>
        <dbReference type="ARBA" id="ARBA00023002"/>
    </source>
</evidence>
<dbReference type="RefSeq" id="WP_124761481.1">
    <property type="nucleotide sequence ID" value="NZ_JAFBDY010000001.1"/>
</dbReference>
<dbReference type="InterPro" id="IPR036291">
    <property type="entry name" value="NAD(P)-bd_dom_sf"/>
</dbReference>
<name>A0A3N9UJ25_9BACI</name>
<organism evidence="4 5">
    <name type="scientific">Lysinibacillus composti</name>
    <dbReference type="NCBI Taxonomy" id="720633"/>
    <lineage>
        <taxon>Bacteria</taxon>
        <taxon>Bacillati</taxon>
        <taxon>Bacillota</taxon>
        <taxon>Bacilli</taxon>
        <taxon>Bacillales</taxon>
        <taxon>Bacillaceae</taxon>
        <taxon>Lysinibacillus</taxon>
    </lineage>
</organism>
<dbReference type="InterPro" id="IPR002347">
    <property type="entry name" value="SDR_fam"/>
</dbReference>
<dbReference type="GO" id="GO:0016491">
    <property type="term" value="F:oxidoreductase activity"/>
    <property type="evidence" value="ECO:0007669"/>
    <property type="project" value="UniProtKB-KW"/>
</dbReference>
<evidence type="ECO:0000313" key="5">
    <source>
        <dbReference type="Proteomes" id="UP000274033"/>
    </source>
</evidence>
<dbReference type="InterPro" id="IPR020904">
    <property type="entry name" value="Sc_DH/Rdtase_CS"/>
</dbReference>
<dbReference type="PRINTS" id="PR00081">
    <property type="entry name" value="GDHRDH"/>
</dbReference>
<proteinExistence type="inferred from homology"/>
<sequence length="254" mass="27080">MTRFEGKTVIITGAGSGMGRASAILFAREGANVIVVDLKEHAARETVEIIRAENGQAIDKVCDVSKREQVFNLVNGVIDEFGRVDVLFNNAGVAMPFTKTEEVSEDLVNLLVDVNLKGVFWGSQAVIPQMKKQGSGVIINTASITGVRPRIGQNMYSAAKAGSIILTKSLALELAEHGIRVVGINPVAADTGLLRDFMPTDTEYEVGKQKFLETIPLGRLAVAEDIAKTALFLASDDASMITGSFIDVDGGRGV</sequence>
<reference evidence="4 5" key="1">
    <citation type="journal article" date="2013" name="J. Microbiol.">
        <title>Lysinibacillus chungkukjangi sp. nov., isolated from Chungkukjang, Korean fermented soybean food.</title>
        <authorList>
            <person name="Kim S.J."/>
            <person name="Jang Y.H."/>
            <person name="Hamada M."/>
            <person name="Ahn J.H."/>
            <person name="Weon H.Y."/>
            <person name="Suzuki K."/>
            <person name="Whang K.S."/>
            <person name="Kwon S.W."/>
        </authorList>
    </citation>
    <scope>NUCLEOTIDE SEQUENCE [LARGE SCALE GENOMIC DNA]</scope>
    <source>
        <strain evidence="4 5">MCCC 1A12701</strain>
    </source>
</reference>
<dbReference type="NCBIfam" id="NF005559">
    <property type="entry name" value="PRK07231.1"/>
    <property type="match status" value="1"/>
</dbReference>
<comment type="similarity">
    <text evidence="1">Belongs to the short-chain dehydrogenases/reductases (SDR) family.</text>
</comment>
<dbReference type="Gene3D" id="3.40.50.720">
    <property type="entry name" value="NAD(P)-binding Rossmann-like Domain"/>
    <property type="match status" value="1"/>
</dbReference>
<dbReference type="SUPFAM" id="SSF51735">
    <property type="entry name" value="NAD(P)-binding Rossmann-fold domains"/>
    <property type="match status" value="1"/>
</dbReference>
<evidence type="ECO:0000313" key="4">
    <source>
        <dbReference type="EMBL" id="RQW76039.1"/>
    </source>
</evidence>
<dbReference type="PANTHER" id="PTHR43639:SF1">
    <property type="entry name" value="SHORT-CHAIN DEHYDROGENASE_REDUCTASE FAMILY PROTEIN"/>
    <property type="match status" value="1"/>
</dbReference>
<keyword evidence="3" id="KW-0560">Oxidoreductase</keyword>
<dbReference type="PROSITE" id="PS00061">
    <property type="entry name" value="ADH_SHORT"/>
    <property type="match status" value="1"/>
</dbReference>
<dbReference type="Proteomes" id="UP000274033">
    <property type="component" value="Unassembled WGS sequence"/>
</dbReference>
<dbReference type="PRINTS" id="PR00080">
    <property type="entry name" value="SDRFAMILY"/>
</dbReference>
<evidence type="ECO:0000256" key="1">
    <source>
        <dbReference type="ARBA" id="ARBA00006484"/>
    </source>
</evidence>
<evidence type="ECO:0000256" key="2">
    <source>
        <dbReference type="ARBA" id="ARBA00011881"/>
    </source>
</evidence>
<dbReference type="GO" id="GO:0008206">
    <property type="term" value="P:bile acid metabolic process"/>
    <property type="evidence" value="ECO:0007669"/>
    <property type="project" value="UniProtKB-ARBA"/>
</dbReference>
<dbReference type="FunFam" id="3.40.50.720:FF:000084">
    <property type="entry name" value="Short-chain dehydrogenase reductase"/>
    <property type="match status" value="1"/>
</dbReference>
<comment type="caution">
    <text evidence="4">The sequence shown here is derived from an EMBL/GenBank/DDBJ whole genome shotgun (WGS) entry which is preliminary data.</text>
</comment>
<gene>
    <name evidence="4" type="ORF">EBB45_00335</name>
</gene>
<dbReference type="OrthoDB" id="286404at2"/>
<dbReference type="Pfam" id="PF13561">
    <property type="entry name" value="adh_short_C2"/>
    <property type="match status" value="1"/>
</dbReference>
<dbReference type="EMBL" id="RRCT01000001">
    <property type="protein sequence ID" value="RQW76039.1"/>
    <property type="molecule type" value="Genomic_DNA"/>
</dbReference>
<accession>A0A3N9UJ25</accession>
<protein>
    <submittedName>
        <fullName evidence="4">SDR family oxidoreductase</fullName>
    </submittedName>
</protein>
<keyword evidence="5" id="KW-1185">Reference proteome</keyword>
<comment type="subunit">
    <text evidence="2">Homotetramer.</text>
</comment>
<dbReference type="PANTHER" id="PTHR43639">
    <property type="entry name" value="OXIDOREDUCTASE, SHORT-CHAIN DEHYDROGENASE/REDUCTASE FAMILY (AFU_ORTHOLOGUE AFUA_5G02870)"/>
    <property type="match status" value="1"/>
</dbReference>
<dbReference type="AlphaFoldDB" id="A0A3N9UJ25"/>